<dbReference type="Pfam" id="PF02630">
    <property type="entry name" value="SCO1-SenC"/>
    <property type="match status" value="1"/>
</dbReference>
<proteinExistence type="inferred from homology"/>
<comment type="similarity">
    <text evidence="1">Belongs to the SCO1/2 family.</text>
</comment>
<keyword evidence="5" id="KW-1185">Reference proteome</keyword>
<dbReference type="CDD" id="cd02968">
    <property type="entry name" value="SCO"/>
    <property type="match status" value="1"/>
</dbReference>
<evidence type="ECO:0000256" key="2">
    <source>
        <dbReference type="ARBA" id="ARBA00023008"/>
    </source>
</evidence>
<dbReference type="Proteomes" id="UP001521150">
    <property type="component" value="Unassembled WGS sequence"/>
</dbReference>
<keyword evidence="2" id="KW-0186">Copper</keyword>
<evidence type="ECO:0000259" key="3">
    <source>
        <dbReference type="PROSITE" id="PS51352"/>
    </source>
</evidence>
<dbReference type="SUPFAM" id="SSF52833">
    <property type="entry name" value="Thioredoxin-like"/>
    <property type="match status" value="1"/>
</dbReference>
<sequence length="157" mass="17540">MTITATFTLTDHDGNPVTAETYHGSWVVVFFGFTHCRMVCPRALTRLSTVLDAVDNPITALYITVDPDRDHPVRMRSFLKDYPHFTGLTGSTEDIDTAKKAFRVFARRKDDPQDPDGYAVPHTAITYLLNPAGQYAAHFLDSHPTDDLITQIRALTG</sequence>
<dbReference type="Gene3D" id="3.40.30.10">
    <property type="entry name" value="Glutaredoxin"/>
    <property type="match status" value="1"/>
</dbReference>
<evidence type="ECO:0000313" key="5">
    <source>
        <dbReference type="Proteomes" id="UP001521150"/>
    </source>
</evidence>
<dbReference type="EMBL" id="JAJVCN010000001">
    <property type="protein sequence ID" value="MCE7004127.1"/>
    <property type="molecule type" value="Genomic_DNA"/>
</dbReference>
<accession>A0ABS8Z9B9</accession>
<evidence type="ECO:0000313" key="4">
    <source>
        <dbReference type="EMBL" id="MCE7004127.1"/>
    </source>
</evidence>
<dbReference type="RefSeq" id="WP_233725665.1">
    <property type="nucleotide sequence ID" value="NZ_JAJVCN010000001.1"/>
</dbReference>
<dbReference type="InterPro" id="IPR036249">
    <property type="entry name" value="Thioredoxin-like_sf"/>
</dbReference>
<organism evidence="4 5">
    <name type="scientific">Kibdelosporangium philippinense</name>
    <dbReference type="NCBI Taxonomy" id="211113"/>
    <lineage>
        <taxon>Bacteria</taxon>
        <taxon>Bacillati</taxon>
        <taxon>Actinomycetota</taxon>
        <taxon>Actinomycetes</taxon>
        <taxon>Pseudonocardiales</taxon>
        <taxon>Pseudonocardiaceae</taxon>
        <taxon>Kibdelosporangium</taxon>
    </lineage>
</organism>
<dbReference type="InterPro" id="IPR013766">
    <property type="entry name" value="Thioredoxin_domain"/>
</dbReference>
<name>A0ABS8Z9B9_9PSEU</name>
<evidence type="ECO:0000256" key="1">
    <source>
        <dbReference type="ARBA" id="ARBA00010996"/>
    </source>
</evidence>
<reference evidence="4 5" key="1">
    <citation type="submission" date="2021-12" db="EMBL/GenBank/DDBJ databases">
        <title>Genome sequence of Kibdelosporangium philippinense ATCC 49844.</title>
        <authorList>
            <person name="Fedorov E.A."/>
            <person name="Omeragic M."/>
            <person name="Shalygina K.F."/>
            <person name="Maclea K.S."/>
        </authorList>
    </citation>
    <scope>NUCLEOTIDE SEQUENCE [LARGE SCALE GENOMIC DNA]</scope>
    <source>
        <strain evidence="4 5">ATCC 49844</strain>
    </source>
</reference>
<dbReference type="PANTHER" id="PTHR12151">
    <property type="entry name" value="ELECTRON TRANSPORT PROTIN SCO1/SENC FAMILY MEMBER"/>
    <property type="match status" value="1"/>
</dbReference>
<comment type="caution">
    <text evidence="4">The sequence shown here is derived from an EMBL/GenBank/DDBJ whole genome shotgun (WGS) entry which is preliminary data.</text>
</comment>
<dbReference type="PANTHER" id="PTHR12151:SF25">
    <property type="entry name" value="LINALOOL DEHYDRATASE_ISOMERASE DOMAIN-CONTAINING PROTEIN"/>
    <property type="match status" value="1"/>
</dbReference>
<gene>
    <name evidence="4" type="ORF">LWC34_14975</name>
</gene>
<protein>
    <submittedName>
        <fullName evidence="4">SCO family protein</fullName>
    </submittedName>
</protein>
<dbReference type="PROSITE" id="PS51352">
    <property type="entry name" value="THIOREDOXIN_2"/>
    <property type="match status" value="1"/>
</dbReference>
<dbReference type="InterPro" id="IPR003782">
    <property type="entry name" value="SCO1/SenC"/>
</dbReference>
<feature type="domain" description="Thioredoxin" evidence="3">
    <location>
        <begin position="1"/>
        <end position="157"/>
    </location>
</feature>